<comment type="caution">
    <text evidence="1">The sequence shown here is derived from an EMBL/GenBank/DDBJ whole genome shotgun (WGS) entry which is preliminary data.</text>
</comment>
<dbReference type="EMBL" id="JAINDJ010000003">
    <property type="protein sequence ID" value="KAG9453008.1"/>
    <property type="molecule type" value="Genomic_DNA"/>
</dbReference>
<sequence>MSCNNWYKSGALLTSTQEDLVRGTSGYRGESSVEGVTVCAVDSAGEAWKAACIHTHAEVSGTRHCKLHWWDVTQLQEETGGMSIA</sequence>
<evidence type="ECO:0000313" key="1">
    <source>
        <dbReference type="EMBL" id="KAG9453008.1"/>
    </source>
</evidence>
<protein>
    <submittedName>
        <fullName evidence="1">Uncharacterized protein</fullName>
    </submittedName>
</protein>
<keyword evidence="2" id="KW-1185">Reference proteome</keyword>
<gene>
    <name evidence="1" type="ORF">H6P81_005912</name>
</gene>
<organism evidence="1 2">
    <name type="scientific">Aristolochia fimbriata</name>
    <name type="common">White veined hardy Dutchman's pipe vine</name>
    <dbReference type="NCBI Taxonomy" id="158543"/>
    <lineage>
        <taxon>Eukaryota</taxon>
        <taxon>Viridiplantae</taxon>
        <taxon>Streptophyta</taxon>
        <taxon>Embryophyta</taxon>
        <taxon>Tracheophyta</taxon>
        <taxon>Spermatophyta</taxon>
        <taxon>Magnoliopsida</taxon>
        <taxon>Magnoliidae</taxon>
        <taxon>Piperales</taxon>
        <taxon>Aristolochiaceae</taxon>
        <taxon>Aristolochia</taxon>
    </lineage>
</organism>
<dbReference type="AlphaFoldDB" id="A0AAV7EVZ9"/>
<name>A0AAV7EVZ9_ARIFI</name>
<reference evidence="1 2" key="1">
    <citation type="submission" date="2021-07" db="EMBL/GenBank/DDBJ databases">
        <title>The Aristolochia fimbriata genome: insights into angiosperm evolution, floral development and chemical biosynthesis.</title>
        <authorList>
            <person name="Jiao Y."/>
        </authorList>
    </citation>
    <scope>NUCLEOTIDE SEQUENCE [LARGE SCALE GENOMIC DNA]</scope>
    <source>
        <strain evidence="1">IBCAS-2021</strain>
        <tissue evidence="1">Leaf</tissue>
    </source>
</reference>
<accession>A0AAV7EVZ9</accession>
<evidence type="ECO:0000313" key="2">
    <source>
        <dbReference type="Proteomes" id="UP000825729"/>
    </source>
</evidence>
<proteinExistence type="predicted"/>
<dbReference type="Proteomes" id="UP000825729">
    <property type="component" value="Unassembled WGS sequence"/>
</dbReference>